<gene>
    <name evidence="1" type="ORF">UT18_C0011G0001</name>
</gene>
<evidence type="ECO:0000313" key="1">
    <source>
        <dbReference type="EMBL" id="KKQ94295.1"/>
    </source>
</evidence>
<dbReference type="AlphaFoldDB" id="A0A0G0M1U2"/>
<comment type="caution">
    <text evidence="1">The sequence shown here is derived from an EMBL/GenBank/DDBJ whole genome shotgun (WGS) entry which is preliminary data.</text>
</comment>
<dbReference type="InterPro" id="IPR036157">
    <property type="entry name" value="dUTPase-like_sf"/>
</dbReference>
<proteinExistence type="predicted"/>
<evidence type="ECO:0000313" key="2">
    <source>
        <dbReference type="Proteomes" id="UP000034207"/>
    </source>
</evidence>
<dbReference type="STRING" id="1618345.UT18_C0011G0001"/>
<dbReference type="SUPFAM" id="SSF51283">
    <property type="entry name" value="dUTPase-like"/>
    <property type="match status" value="2"/>
</dbReference>
<accession>A0A0G0M1U2</accession>
<reference evidence="1 2" key="1">
    <citation type="journal article" date="2015" name="Nature">
        <title>rRNA introns, odd ribosomes, and small enigmatic genomes across a large radiation of phyla.</title>
        <authorList>
            <person name="Brown C.T."/>
            <person name="Hug L.A."/>
            <person name="Thomas B.C."/>
            <person name="Sharon I."/>
            <person name="Castelle C.J."/>
            <person name="Singh A."/>
            <person name="Wilkins M.J."/>
            <person name="Williams K.H."/>
            <person name="Banfield J.F."/>
        </authorList>
    </citation>
    <scope>NUCLEOTIDE SEQUENCE [LARGE SCALE GENOMIC DNA]</scope>
</reference>
<name>A0A0G0M1U2_UNCC2</name>
<dbReference type="Proteomes" id="UP000034207">
    <property type="component" value="Unassembled WGS sequence"/>
</dbReference>
<protein>
    <submittedName>
        <fullName evidence="1">Uncharacterized protein</fullName>
    </submittedName>
</protein>
<dbReference type="Gene3D" id="2.70.40.10">
    <property type="match status" value="2"/>
</dbReference>
<dbReference type="EMBL" id="LBVV01000011">
    <property type="protein sequence ID" value="KKQ94295.1"/>
    <property type="molecule type" value="Genomic_DNA"/>
</dbReference>
<organism evidence="1 2">
    <name type="scientific">candidate division CPR2 bacterium GW2011_GWC2_39_10</name>
    <dbReference type="NCBI Taxonomy" id="1618345"/>
    <lineage>
        <taxon>Bacteria</taxon>
        <taxon>Bacteria division CPR2</taxon>
    </lineage>
</organism>
<sequence>MKATIIGYKGGYLNGMEISDDLSKIFVAQKLIDGKKQIQQTGIDLRVKAITKTWSQIDIRPPEIPFNKEGWVFLPAGSYWFEFHEQLKNPDYVLELHPRSTLMRAGLTVAIGTGKLILADDIFRGAGIRVLNPYGFWLEQESRVSQALLRSESRVFFTPHNLIGISRPLTVDKIFVYKKPGRLGVNKYDCDIDVVSEIEDSIVLNPGECCFLRFKETIAVGRDEVVVTCNDFIRHSLYAMGAIADPGYMGKLHANIQHASISFPNSYRISIGDKILRLKKFRITPVPKEKLYNGSYKGLGLEKGAKTGDEVEWDL</sequence>